<gene>
    <name evidence="1" type="ORF">PsorP6_018191</name>
</gene>
<accession>A0ACC0WFU5</accession>
<reference evidence="1 2" key="1">
    <citation type="journal article" date="2022" name="bioRxiv">
        <title>The genome of the oomycete Peronosclerospora sorghi, a cosmopolitan pathogen of maize and sorghum, is inflated with dispersed pseudogenes.</title>
        <authorList>
            <person name="Fletcher K."/>
            <person name="Martin F."/>
            <person name="Isakeit T."/>
            <person name="Cavanaugh K."/>
            <person name="Magill C."/>
            <person name="Michelmore R."/>
        </authorList>
    </citation>
    <scope>NUCLEOTIDE SEQUENCE [LARGE SCALE GENOMIC DNA]</scope>
    <source>
        <strain evidence="1">P6</strain>
    </source>
</reference>
<name>A0ACC0WFU5_9STRA</name>
<dbReference type="EMBL" id="CM047581">
    <property type="protein sequence ID" value="KAI9916963.1"/>
    <property type="molecule type" value="Genomic_DNA"/>
</dbReference>
<comment type="caution">
    <text evidence="1">The sequence shown here is derived from an EMBL/GenBank/DDBJ whole genome shotgun (WGS) entry which is preliminary data.</text>
</comment>
<sequence>MVSPFVWNTQPHDHKWVLCCGWALSFTIGLVLTGYIVFHLWLLREGKTTLEFLAGKQGELTYYSFTHNVAVYFGRAKWSWWIPTTPLLDTDTEDLAEDDAMETVLACLE</sequence>
<evidence type="ECO:0000313" key="2">
    <source>
        <dbReference type="Proteomes" id="UP001163321"/>
    </source>
</evidence>
<organism evidence="1 2">
    <name type="scientific">Peronosclerospora sorghi</name>
    <dbReference type="NCBI Taxonomy" id="230839"/>
    <lineage>
        <taxon>Eukaryota</taxon>
        <taxon>Sar</taxon>
        <taxon>Stramenopiles</taxon>
        <taxon>Oomycota</taxon>
        <taxon>Peronosporomycetes</taxon>
        <taxon>Peronosporales</taxon>
        <taxon>Peronosporaceae</taxon>
        <taxon>Peronosclerospora</taxon>
    </lineage>
</organism>
<keyword evidence="2" id="KW-1185">Reference proteome</keyword>
<proteinExistence type="predicted"/>
<dbReference type="Proteomes" id="UP001163321">
    <property type="component" value="Chromosome 2"/>
</dbReference>
<evidence type="ECO:0000313" key="1">
    <source>
        <dbReference type="EMBL" id="KAI9916963.1"/>
    </source>
</evidence>
<protein>
    <submittedName>
        <fullName evidence="1">Uncharacterized protein</fullName>
    </submittedName>
</protein>